<evidence type="ECO:0000256" key="1">
    <source>
        <dbReference type="SAM" id="MobiDB-lite"/>
    </source>
</evidence>
<feature type="transmembrane region" description="Helical" evidence="2">
    <location>
        <begin position="348"/>
        <end position="366"/>
    </location>
</feature>
<keyword evidence="2 3" id="KW-0812">Transmembrane</keyword>
<dbReference type="EMBL" id="LN899821">
    <property type="protein sequence ID" value="CUV20008.1"/>
    <property type="molecule type" value="Genomic_DNA"/>
</dbReference>
<gene>
    <name evidence="3" type="ORF">PSS4_v1_1290056</name>
    <name evidence="4" type="ORF">RUN1985_v1_190044</name>
</gene>
<evidence type="ECO:0000313" key="3">
    <source>
        <dbReference type="EMBL" id="CUV20008.1"/>
    </source>
</evidence>
<protein>
    <submittedName>
        <fullName evidence="3">Transmembrane protein (Modular protein)</fullName>
    </submittedName>
</protein>
<feature type="transmembrane region" description="Helical" evidence="2">
    <location>
        <begin position="220"/>
        <end position="240"/>
    </location>
</feature>
<feature type="transmembrane region" description="Helical" evidence="2">
    <location>
        <begin position="290"/>
        <end position="308"/>
    </location>
</feature>
<feature type="transmembrane region" description="Helical" evidence="2">
    <location>
        <begin position="184"/>
        <end position="208"/>
    </location>
</feature>
<dbReference type="AlphaFoldDB" id="A0A0S4UCR3"/>
<feature type="region of interest" description="Disordered" evidence="1">
    <location>
        <begin position="423"/>
        <end position="450"/>
    </location>
</feature>
<proteinExistence type="predicted"/>
<evidence type="ECO:0000313" key="4">
    <source>
        <dbReference type="EMBL" id="CUV28250.1"/>
    </source>
</evidence>
<keyword evidence="2" id="KW-0472">Membrane</keyword>
<feature type="transmembrane region" description="Helical" evidence="2">
    <location>
        <begin position="129"/>
        <end position="147"/>
    </location>
</feature>
<keyword evidence="2" id="KW-1133">Transmembrane helix</keyword>
<reference evidence="3" key="1">
    <citation type="submission" date="2015-10" db="EMBL/GenBank/DDBJ databases">
        <authorList>
            <person name="Gilbert D.G."/>
        </authorList>
    </citation>
    <scope>NUCLEOTIDE SEQUENCE</scope>
    <source>
        <strain evidence="3">Phyl III-seqv23</strain>
    </source>
</reference>
<accession>A0A0S4UCR3</accession>
<sequence length="539" mass="59206">MTHPSSCPHQPIMHRDATAIGADPSNLNQVHRALVLTALFVGLMLWRSPDLLIHPRLWAEEGRFYYDALQNGAAPLTLVIRGNYQLITNLICYTATLVPAEWAAHVTTYCSLLVALWCVILFSRFSVESGWPLARSAMIVAILALLAQGYEVYLSSTNTQWLCALSLLFICVGQRRTSRGLSRALLYAWVAVCAFSGVPSSVMTPMFLVRGTVFRSTLHFRLGLVLAAGTAIQAIVIVLYPHADRSFSPTMLLMTAPWLLQTVASPLFTAEGAEFLVAFLKWPQNPYAVALVYIVLSSIAAFALAAGYREAKDKTVAVVLAMVWILIPSIQIFGVMGDPNELLSGWKHGRYFFIGAVCFVMLLGIVADKTSPIVRLTTSSLLLMALCARSIKSTTAIGKRPCYTVHRGAARLPRAMVAAHAWSSHGPSVPNGRSYSATDEPKKEHRTTDRPVGHVECAAQGEAQEPRTLLLTGLFEPALIQTMGGVAGFHVLAGAAQVRTRTVFEMCSRDRFTSSPRACCQRFNRCYSNRTPYRSRFYG</sequence>
<feature type="compositionally biased region" description="Basic and acidic residues" evidence="1">
    <location>
        <begin position="439"/>
        <end position="450"/>
    </location>
</feature>
<dbReference type="EMBL" id="LN899824">
    <property type="protein sequence ID" value="CUV28250.1"/>
    <property type="molecule type" value="Genomic_DNA"/>
</dbReference>
<evidence type="ECO:0000256" key="2">
    <source>
        <dbReference type="SAM" id="Phobius"/>
    </source>
</evidence>
<feature type="transmembrane region" description="Helical" evidence="2">
    <location>
        <begin position="102"/>
        <end position="122"/>
    </location>
</feature>
<feature type="transmembrane region" description="Helical" evidence="2">
    <location>
        <begin position="315"/>
        <end position="336"/>
    </location>
</feature>
<name>A0A0S4UCR3_RALSL</name>
<organism evidence="3">
    <name type="scientific">Ralstonia solanacearum</name>
    <name type="common">Pseudomonas solanacearum</name>
    <dbReference type="NCBI Taxonomy" id="305"/>
    <lineage>
        <taxon>Bacteria</taxon>
        <taxon>Pseudomonadati</taxon>
        <taxon>Pseudomonadota</taxon>
        <taxon>Betaproteobacteria</taxon>
        <taxon>Burkholderiales</taxon>
        <taxon>Burkholderiaceae</taxon>
        <taxon>Ralstonia</taxon>
        <taxon>Ralstonia solanacearum species complex</taxon>
    </lineage>
</organism>